<protein>
    <submittedName>
        <fullName evidence="1">Uncharacterized protein</fullName>
    </submittedName>
</protein>
<reference evidence="1" key="1">
    <citation type="submission" date="2013-11" db="EMBL/GenBank/DDBJ databases">
        <title>Genome sequence of the fusiform rust pathogen reveals effectors for host alternation and coevolution with pine.</title>
        <authorList>
            <consortium name="DOE Joint Genome Institute"/>
            <person name="Smith K."/>
            <person name="Pendleton A."/>
            <person name="Kubisiak T."/>
            <person name="Anderson C."/>
            <person name="Salamov A."/>
            <person name="Aerts A."/>
            <person name="Riley R."/>
            <person name="Clum A."/>
            <person name="Lindquist E."/>
            <person name="Ence D."/>
            <person name="Campbell M."/>
            <person name="Kronenberg Z."/>
            <person name="Feau N."/>
            <person name="Dhillon B."/>
            <person name="Hamelin R."/>
            <person name="Burleigh J."/>
            <person name="Smith J."/>
            <person name="Yandell M."/>
            <person name="Nelson C."/>
            <person name="Grigoriev I."/>
            <person name="Davis J."/>
        </authorList>
    </citation>
    <scope>NUCLEOTIDE SEQUENCE</scope>
    <source>
        <strain evidence="1">G11</strain>
    </source>
</reference>
<dbReference type="Proteomes" id="UP000886653">
    <property type="component" value="Unassembled WGS sequence"/>
</dbReference>
<evidence type="ECO:0000313" key="2">
    <source>
        <dbReference type="Proteomes" id="UP000886653"/>
    </source>
</evidence>
<name>A0A9P6TGK1_9BASI</name>
<dbReference type="AlphaFoldDB" id="A0A9P6TGK1"/>
<sequence length="98" mass="10874">MGRTRCTDSVFRPKAGPGCGQPGYFRHTGSYWCLRGEGTGSMLIAQRVSLGPFPFTGDWHRRYDLADKDFRGILALARLNFGARGKKCTRCTSRKAGL</sequence>
<accession>A0A9P6TGK1</accession>
<organism evidence="1 2">
    <name type="scientific">Cronartium quercuum f. sp. fusiforme G11</name>
    <dbReference type="NCBI Taxonomy" id="708437"/>
    <lineage>
        <taxon>Eukaryota</taxon>
        <taxon>Fungi</taxon>
        <taxon>Dikarya</taxon>
        <taxon>Basidiomycota</taxon>
        <taxon>Pucciniomycotina</taxon>
        <taxon>Pucciniomycetes</taxon>
        <taxon>Pucciniales</taxon>
        <taxon>Coleosporiaceae</taxon>
        <taxon>Cronartium</taxon>
    </lineage>
</organism>
<proteinExistence type="predicted"/>
<gene>
    <name evidence="1" type="ORF">CROQUDRAFT_651613</name>
</gene>
<dbReference type="EMBL" id="MU167215">
    <property type="protein sequence ID" value="KAG0151089.1"/>
    <property type="molecule type" value="Genomic_DNA"/>
</dbReference>
<comment type="caution">
    <text evidence="1">The sequence shown here is derived from an EMBL/GenBank/DDBJ whole genome shotgun (WGS) entry which is preliminary data.</text>
</comment>
<evidence type="ECO:0000313" key="1">
    <source>
        <dbReference type="EMBL" id="KAG0151089.1"/>
    </source>
</evidence>
<keyword evidence="2" id="KW-1185">Reference proteome</keyword>